<proteinExistence type="predicted"/>
<dbReference type="EMBL" id="JAUMKJ010000044">
    <property type="protein sequence ID" value="MDO3680657.1"/>
    <property type="molecule type" value="Genomic_DNA"/>
</dbReference>
<reference evidence="1" key="1">
    <citation type="submission" date="2023-07" db="EMBL/GenBank/DDBJ databases">
        <authorList>
            <person name="Aktuganov G."/>
            <person name="Boyko T."/>
            <person name="Delegan Y."/>
            <person name="Galimzianova N."/>
            <person name="Gilvanova E."/>
            <person name="Korobov V."/>
            <person name="Kuzmina L."/>
            <person name="Melentiev A."/>
            <person name="Milman P."/>
            <person name="Ryabova A."/>
            <person name="Stupak E."/>
            <person name="Yasakov T."/>
            <person name="Zharikova N."/>
            <person name="Zhurenko E."/>
        </authorList>
    </citation>
    <scope>NUCLEOTIDE SEQUENCE</scope>
    <source>
        <strain evidence="1">IB-739</strain>
    </source>
</reference>
<protein>
    <submittedName>
        <fullName evidence="1">YolD-like family protein</fullName>
    </submittedName>
</protein>
<gene>
    <name evidence="1" type="ORF">Q3C12_26960</name>
</gene>
<evidence type="ECO:0000313" key="1">
    <source>
        <dbReference type="EMBL" id="MDO3680657.1"/>
    </source>
</evidence>
<evidence type="ECO:0000313" key="2">
    <source>
        <dbReference type="Proteomes" id="UP001168883"/>
    </source>
</evidence>
<keyword evidence="2" id="KW-1185">Reference proteome</keyword>
<name>A0ABT8VI40_9BACL</name>
<dbReference type="Pfam" id="PF08863">
    <property type="entry name" value="YolD"/>
    <property type="match status" value="1"/>
</dbReference>
<dbReference type="InterPro" id="IPR014962">
    <property type="entry name" value="YolD"/>
</dbReference>
<sequence>MSIKLNGNGMWESMRMMIPQHRERSVQQQREVAKQVRPELTEEEQQELFGQLRASLSNTLEVEITLFDEYENKKIIGIVTGLDPRHQLAKVQTGQSWELIQFCDVIGVEFDVERF</sequence>
<comment type="caution">
    <text evidence="1">The sequence shown here is derived from an EMBL/GenBank/DDBJ whole genome shotgun (WGS) entry which is preliminary data.</text>
</comment>
<organism evidence="1 2">
    <name type="scientific">Paenibacillus ehimensis</name>
    <dbReference type="NCBI Taxonomy" id="79264"/>
    <lineage>
        <taxon>Bacteria</taxon>
        <taxon>Bacillati</taxon>
        <taxon>Bacillota</taxon>
        <taxon>Bacilli</taxon>
        <taxon>Bacillales</taxon>
        <taxon>Paenibacillaceae</taxon>
        <taxon>Paenibacillus</taxon>
    </lineage>
</organism>
<dbReference type="Proteomes" id="UP001168883">
    <property type="component" value="Unassembled WGS sequence"/>
</dbReference>
<dbReference type="RefSeq" id="WP_302880875.1">
    <property type="nucleotide sequence ID" value="NZ_JAUMKJ010000044.1"/>
</dbReference>
<accession>A0ABT8VI40</accession>